<dbReference type="Pfam" id="PF14223">
    <property type="entry name" value="Retrotran_gag_2"/>
    <property type="match status" value="1"/>
</dbReference>
<evidence type="ECO:0000313" key="5">
    <source>
        <dbReference type="Proteomes" id="UP000299102"/>
    </source>
</evidence>
<comment type="caution">
    <text evidence="4">The sequence shown here is derived from an EMBL/GenBank/DDBJ whole genome shotgun (WGS) entry which is preliminary data.</text>
</comment>
<evidence type="ECO:0000256" key="1">
    <source>
        <dbReference type="PROSITE-ProRule" id="PRU00047"/>
    </source>
</evidence>
<keyword evidence="1" id="KW-0479">Metal-binding</keyword>
<dbReference type="SUPFAM" id="SSF57756">
    <property type="entry name" value="Retrovirus zinc finger-like domains"/>
    <property type="match status" value="1"/>
</dbReference>
<reference evidence="4 5" key="1">
    <citation type="journal article" date="2019" name="Commun. Biol.">
        <title>The bagworm genome reveals a unique fibroin gene that provides high tensile strength.</title>
        <authorList>
            <person name="Kono N."/>
            <person name="Nakamura H."/>
            <person name="Ohtoshi R."/>
            <person name="Tomita M."/>
            <person name="Numata K."/>
            <person name="Arakawa K."/>
        </authorList>
    </citation>
    <scope>NUCLEOTIDE SEQUENCE [LARGE SCALE GENOMIC DNA]</scope>
</reference>
<evidence type="ECO:0000259" key="3">
    <source>
        <dbReference type="PROSITE" id="PS50158"/>
    </source>
</evidence>
<evidence type="ECO:0000256" key="2">
    <source>
        <dbReference type="SAM" id="MobiDB-lite"/>
    </source>
</evidence>
<dbReference type="InterPro" id="IPR001878">
    <property type="entry name" value="Znf_CCHC"/>
</dbReference>
<protein>
    <recommendedName>
        <fullName evidence="3">CCHC-type domain-containing protein</fullName>
    </recommendedName>
</protein>
<keyword evidence="5" id="KW-1185">Reference proteome</keyword>
<dbReference type="Proteomes" id="UP000299102">
    <property type="component" value="Unassembled WGS sequence"/>
</dbReference>
<keyword evidence="1" id="KW-0863">Zinc-finger</keyword>
<dbReference type="PROSITE" id="PS50158">
    <property type="entry name" value="ZF_CCHC"/>
    <property type="match status" value="1"/>
</dbReference>
<dbReference type="InterPro" id="IPR036875">
    <property type="entry name" value="Znf_CCHC_sf"/>
</dbReference>
<dbReference type="AlphaFoldDB" id="A0A4C1UCS8"/>
<sequence length="157" mass="17449">MTTYITQIIETAQKLAGTGFPVNDEWIGCLLLAGLPDKYFPMIMAIEHSGIVITADVIKTKLIDLSDDSSEAGNAFFSRGQHYRQHRNVGNKEKNDSSRSNNGAAGGGTSSSNKKKTDKQRIKCYKCKEFGHYKSQCTKEQNQQYVIKATNAFPQFS</sequence>
<feature type="region of interest" description="Disordered" evidence="2">
    <location>
        <begin position="80"/>
        <end position="115"/>
    </location>
</feature>
<dbReference type="EMBL" id="BGZK01000159">
    <property type="protein sequence ID" value="GBP24255.1"/>
    <property type="molecule type" value="Genomic_DNA"/>
</dbReference>
<accession>A0A4C1UCS8</accession>
<dbReference type="Pfam" id="PF00098">
    <property type="entry name" value="zf-CCHC"/>
    <property type="match status" value="1"/>
</dbReference>
<dbReference type="OrthoDB" id="7920740at2759"/>
<name>A0A4C1UCS8_EUMVA</name>
<evidence type="ECO:0000313" key="4">
    <source>
        <dbReference type="EMBL" id="GBP24255.1"/>
    </source>
</evidence>
<organism evidence="4 5">
    <name type="scientific">Eumeta variegata</name>
    <name type="common">Bagworm moth</name>
    <name type="synonym">Eumeta japonica</name>
    <dbReference type="NCBI Taxonomy" id="151549"/>
    <lineage>
        <taxon>Eukaryota</taxon>
        <taxon>Metazoa</taxon>
        <taxon>Ecdysozoa</taxon>
        <taxon>Arthropoda</taxon>
        <taxon>Hexapoda</taxon>
        <taxon>Insecta</taxon>
        <taxon>Pterygota</taxon>
        <taxon>Neoptera</taxon>
        <taxon>Endopterygota</taxon>
        <taxon>Lepidoptera</taxon>
        <taxon>Glossata</taxon>
        <taxon>Ditrysia</taxon>
        <taxon>Tineoidea</taxon>
        <taxon>Psychidae</taxon>
        <taxon>Oiketicinae</taxon>
        <taxon>Eumeta</taxon>
    </lineage>
</organism>
<feature type="domain" description="CCHC-type" evidence="3">
    <location>
        <begin position="123"/>
        <end position="139"/>
    </location>
</feature>
<dbReference type="GO" id="GO:0008270">
    <property type="term" value="F:zinc ion binding"/>
    <property type="evidence" value="ECO:0007669"/>
    <property type="project" value="UniProtKB-KW"/>
</dbReference>
<gene>
    <name evidence="4" type="ORF">EVAR_80108_1</name>
</gene>
<dbReference type="SMART" id="SM00343">
    <property type="entry name" value="ZnF_C2HC"/>
    <property type="match status" value="1"/>
</dbReference>
<proteinExistence type="predicted"/>
<dbReference type="GO" id="GO:0003676">
    <property type="term" value="F:nucleic acid binding"/>
    <property type="evidence" value="ECO:0007669"/>
    <property type="project" value="InterPro"/>
</dbReference>
<keyword evidence="1" id="KW-0862">Zinc</keyword>
<dbReference type="Gene3D" id="4.10.60.10">
    <property type="entry name" value="Zinc finger, CCHC-type"/>
    <property type="match status" value="1"/>
</dbReference>